<dbReference type="GO" id="GO:0008360">
    <property type="term" value="P:regulation of cell shape"/>
    <property type="evidence" value="ECO:0007669"/>
    <property type="project" value="UniProtKB-KW"/>
</dbReference>
<feature type="binding site" evidence="17">
    <location>
        <position position="139"/>
    </location>
    <ligand>
        <name>UDP-N-acetyl-alpha-D-glucosamine</name>
        <dbReference type="ChEBI" id="CHEBI:57705"/>
    </ligand>
</feature>
<proteinExistence type="inferred from homology"/>
<comment type="pathway">
    <text evidence="2 17">Nucleotide-sugar biosynthesis; UDP-N-acetyl-alpha-D-glucosamine biosynthesis; UDP-N-acetyl-alpha-D-glucosamine from N-acetyl-alpha-D-glucosamine 1-phosphate: step 1/1.</text>
</comment>
<feature type="binding site" evidence="17">
    <location>
        <position position="227"/>
    </location>
    <ligand>
        <name>UDP-N-acetyl-alpha-D-glucosamine</name>
        <dbReference type="ChEBI" id="CHEBI:57705"/>
    </ligand>
</feature>
<feature type="domain" description="Nucleotidyl transferase" evidence="18">
    <location>
        <begin position="6"/>
        <end position="211"/>
    </location>
</feature>
<evidence type="ECO:0000259" key="19">
    <source>
        <dbReference type="Pfam" id="PF25087"/>
    </source>
</evidence>
<evidence type="ECO:0000256" key="11">
    <source>
        <dbReference type="ARBA" id="ARBA00023268"/>
    </source>
</evidence>
<reference evidence="20 21" key="1">
    <citation type="submission" date="2023-08" db="EMBL/GenBank/DDBJ databases">
        <title>Helicovermis profunda gen. nov., sp. nov., a novel mesophilic, fermentative bacterium within the Bacillota from a deep-sea hydrothermal vent chimney.</title>
        <authorList>
            <person name="Miyazaki U."/>
            <person name="Mizutani D."/>
            <person name="Hashimoto Y."/>
            <person name="Tame A."/>
            <person name="Sawayama S."/>
            <person name="Miyazaki J."/>
            <person name="Takai K."/>
            <person name="Nakagawa S."/>
        </authorList>
    </citation>
    <scope>NUCLEOTIDE SEQUENCE [LARGE SCALE GENOMIC DNA]</scope>
    <source>
        <strain evidence="20 21">S502</strain>
    </source>
</reference>
<dbReference type="InterPro" id="IPR011004">
    <property type="entry name" value="Trimer_LpxA-like_sf"/>
</dbReference>
<sequence>MKGITSIILAAGKGTRMKSKHPKVLHKVLGKSMIDHVIDVVDDSGIEKKVIVVGYDKEKVIAATKKRNVEIALQEETLGTAHAVMMAKDFIDNEDVLILCGDTPLLRQETIKDFIKFHRENKLDCSVMTANFDNSFGYGRIVRDDKNNVVKIVEEKDSNEDEKKIKEVNSGIYLLNGKLLKESFDEFKSNNSQSEYYLTDIIDIFNTKGYNVGGYSIIDNEEILGINSRIQLNMANDIMKNRILDFHMNSGVTIIDRNSTIIEKGVSIGIDTIIYSGTFISENTEIGEDCEVGPDTKIYNSKIKNLVTIKSSTIIDSIVDSGTSIGPYAYLRPNSSIGKNAKIGDFVEVKNSKIGNNSKVSHLSYIGDGQVGHNVNIGCGVVFVNYNGKEKNKTVVKDNSFVGCNVNLVAPVVVEEGAYVAAGSTITNNVEENSLSIARARQVNKKDWVKKSGLLKK</sequence>
<dbReference type="InterPro" id="IPR029044">
    <property type="entry name" value="Nucleotide-diphossugar_trans"/>
</dbReference>
<dbReference type="PROSITE" id="PS00101">
    <property type="entry name" value="HEXAPEP_TRANSFERASES"/>
    <property type="match status" value="1"/>
</dbReference>
<feature type="binding site" evidence="17">
    <location>
        <position position="350"/>
    </location>
    <ligand>
        <name>UDP-N-acetyl-alpha-D-glucosamine</name>
        <dbReference type="ChEBI" id="CHEBI:57705"/>
    </ligand>
</feature>
<evidence type="ECO:0000256" key="7">
    <source>
        <dbReference type="ARBA" id="ARBA00022737"/>
    </source>
</evidence>
<evidence type="ECO:0000256" key="14">
    <source>
        <dbReference type="ARBA" id="ARBA00048247"/>
    </source>
</evidence>
<dbReference type="PANTHER" id="PTHR43584:SF3">
    <property type="entry name" value="BIFUNCTIONAL PROTEIN GLMU"/>
    <property type="match status" value="1"/>
</dbReference>
<comment type="similarity">
    <text evidence="17">In the N-terminal section; belongs to the N-acetylglucosamine-1-phosphate uridyltransferase family.</text>
</comment>
<dbReference type="GO" id="GO:0003977">
    <property type="term" value="F:UDP-N-acetylglucosamine diphosphorylase activity"/>
    <property type="evidence" value="ECO:0007669"/>
    <property type="project" value="UniProtKB-UniRule"/>
</dbReference>
<feature type="binding site" evidence="17">
    <location>
        <position position="23"/>
    </location>
    <ligand>
        <name>UDP-N-acetyl-alpha-D-glucosamine</name>
        <dbReference type="ChEBI" id="CHEBI:57705"/>
    </ligand>
</feature>
<dbReference type="GO" id="GO:0005737">
    <property type="term" value="C:cytoplasm"/>
    <property type="evidence" value="ECO:0007669"/>
    <property type="project" value="UniProtKB-SubCell"/>
</dbReference>
<dbReference type="Gene3D" id="3.90.550.10">
    <property type="entry name" value="Spore Coat Polysaccharide Biosynthesis Protein SpsA, Chain A"/>
    <property type="match status" value="1"/>
</dbReference>
<comment type="function">
    <text evidence="16 17">Catalyzes the last two sequential reactions in the de novo biosynthetic pathway for UDP-N-acetylglucosamine (UDP-GlcNAc). The C-terminal domain catalyzes the transfer of acetyl group from acetyl coenzyme A to glucosamine-1-phosphate (GlcN-1-P) to produce N-acetylglucosamine-1-phosphate (GlcNAc-1-P), which is converted into UDP-GlcNAc by the transfer of uridine 5-monophosphate (from uridine 5-triphosphate), a reaction catalyzed by the N-terminal domain.</text>
</comment>
<dbReference type="Pfam" id="PF00483">
    <property type="entry name" value="NTP_transferase"/>
    <property type="match status" value="1"/>
</dbReference>
<feature type="active site" description="Proton acceptor" evidence="17">
    <location>
        <position position="362"/>
    </location>
</feature>
<evidence type="ECO:0000256" key="4">
    <source>
        <dbReference type="ARBA" id="ARBA00022679"/>
    </source>
</evidence>
<dbReference type="NCBIfam" id="NF010934">
    <property type="entry name" value="PRK14354.1"/>
    <property type="match status" value="1"/>
</dbReference>
<evidence type="ECO:0000313" key="20">
    <source>
        <dbReference type="EMBL" id="BEP27891.1"/>
    </source>
</evidence>
<organism evidence="20 21">
    <name type="scientific">Helicovermis profundi</name>
    <dbReference type="NCBI Taxonomy" id="3065157"/>
    <lineage>
        <taxon>Bacteria</taxon>
        <taxon>Bacillati</taxon>
        <taxon>Bacillota</taxon>
        <taxon>Clostridia</taxon>
        <taxon>Helicovermis</taxon>
    </lineage>
</organism>
<comment type="pathway">
    <text evidence="17">Bacterial outer membrane biogenesis; LPS lipid A biosynthesis.</text>
</comment>
<dbReference type="GO" id="GO:0000287">
    <property type="term" value="F:magnesium ion binding"/>
    <property type="evidence" value="ECO:0007669"/>
    <property type="project" value="UniProtKB-UniRule"/>
</dbReference>
<dbReference type="EC" id="2.7.7.23" evidence="17"/>
<dbReference type="SUPFAM" id="SSF51161">
    <property type="entry name" value="Trimeric LpxA-like enzymes"/>
    <property type="match status" value="1"/>
</dbReference>
<evidence type="ECO:0000256" key="17">
    <source>
        <dbReference type="HAMAP-Rule" id="MF_01631"/>
    </source>
</evidence>
<dbReference type="NCBIfam" id="TIGR01173">
    <property type="entry name" value="glmU"/>
    <property type="match status" value="1"/>
</dbReference>
<keyword evidence="12 17" id="KW-0012">Acyltransferase</keyword>
<evidence type="ECO:0000256" key="16">
    <source>
        <dbReference type="ARBA" id="ARBA00049628"/>
    </source>
</evidence>
<dbReference type="GO" id="GO:0019134">
    <property type="term" value="F:glucosamine-1-phosphate N-acetyltransferase activity"/>
    <property type="evidence" value="ECO:0007669"/>
    <property type="project" value="UniProtKB-UniRule"/>
</dbReference>
<comment type="subcellular location">
    <subcellularLocation>
        <location evidence="17">Cytoplasm</location>
    </subcellularLocation>
</comment>
<dbReference type="KEGG" id="hprf:HLPR_02220"/>
<dbReference type="GO" id="GO:0000902">
    <property type="term" value="P:cell morphogenesis"/>
    <property type="evidence" value="ECO:0007669"/>
    <property type="project" value="UniProtKB-UniRule"/>
</dbReference>
<dbReference type="Pfam" id="PF25087">
    <property type="entry name" value="GMPPB_C"/>
    <property type="match status" value="1"/>
</dbReference>
<keyword evidence="11 17" id="KW-0511">Multifunctional enzyme</keyword>
<keyword evidence="7 17" id="KW-0677">Repeat</keyword>
<keyword evidence="6 17" id="KW-0479">Metal-binding</keyword>
<feature type="binding site" evidence="17">
    <location>
        <position position="422"/>
    </location>
    <ligand>
        <name>acetyl-CoA</name>
        <dbReference type="ChEBI" id="CHEBI:57288"/>
    </ligand>
</feature>
<evidence type="ECO:0000256" key="12">
    <source>
        <dbReference type="ARBA" id="ARBA00023315"/>
    </source>
</evidence>
<evidence type="ECO:0000256" key="6">
    <source>
        <dbReference type="ARBA" id="ARBA00022723"/>
    </source>
</evidence>
<keyword evidence="4 17" id="KW-0808">Transferase</keyword>
<evidence type="ECO:0000256" key="5">
    <source>
        <dbReference type="ARBA" id="ARBA00022695"/>
    </source>
</evidence>
<keyword evidence="21" id="KW-1185">Reference proteome</keyword>
<dbReference type="GO" id="GO:0016020">
    <property type="term" value="C:membrane"/>
    <property type="evidence" value="ECO:0007669"/>
    <property type="project" value="GOC"/>
</dbReference>
<feature type="region of interest" description="N-acetyltransferase" evidence="17">
    <location>
        <begin position="251"/>
        <end position="457"/>
    </location>
</feature>
<comment type="similarity">
    <text evidence="17">In the C-terminal section; belongs to the transferase hexapeptide repeat family.</text>
</comment>
<dbReference type="InterPro" id="IPR005882">
    <property type="entry name" value="Bifunctional_GlmU"/>
</dbReference>
<comment type="caution">
    <text evidence="17">Lacks conserved residue(s) required for the propagation of feature annotation.</text>
</comment>
<feature type="binding site" evidence="17">
    <location>
        <position position="102"/>
    </location>
    <ligand>
        <name>Mg(2+)</name>
        <dbReference type="ChEBI" id="CHEBI:18420"/>
    </ligand>
</feature>
<dbReference type="InterPro" id="IPR056729">
    <property type="entry name" value="GMPPB_C"/>
</dbReference>
<feature type="region of interest" description="Linker" evidence="17">
    <location>
        <begin position="230"/>
        <end position="250"/>
    </location>
</feature>
<evidence type="ECO:0000256" key="3">
    <source>
        <dbReference type="ARBA" id="ARBA00022490"/>
    </source>
</evidence>
<dbReference type="PANTHER" id="PTHR43584">
    <property type="entry name" value="NUCLEOTIDYL TRANSFERASE"/>
    <property type="match status" value="1"/>
</dbReference>
<feature type="binding site" evidence="17">
    <location>
        <position position="439"/>
    </location>
    <ligand>
        <name>acetyl-CoA</name>
        <dbReference type="ChEBI" id="CHEBI:57288"/>
    </ligand>
</feature>
<dbReference type="GO" id="GO:0009252">
    <property type="term" value="P:peptidoglycan biosynthetic process"/>
    <property type="evidence" value="ECO:0007669"/>
    <property type="project" value="UniProtKB-UniRule"/>
</dbReference>
<keyword evidence="8 17" id="KW-0460">Magnesium</keyword>
<evidence type="ECO:0000256" key="13">
    <source>
        <dbReference type="ARBA" id="ARBA00023316"/>
    </source>
</evidence>
<feature type="binding site" evidence="17">
    <location>
        <position position="227"/>
    </location>
    <ligand>
        <name>Mg(2+)</name>
        <dbReference type="ChEBI" id="CHEBI:18420"/>
    </ligand>
</feature>
<dbReference type="GO" id="GO:0071555">
    <property type="term" value="P:cell wall organization"/>
    <property type="evidence" value="ECO:0007669"/>
    <property type="project" value="UniProtKB-KW"/>
</dbReference>
<dbReference type="RefSeq" id="WP_338536251.1">
    <property type="nucleotide sequence ID" value="NZ_AP028654.1"/>
</dbReference>
<feature type="binding site" evidence="17">
    <location>
        <begin position="79"/>
        <end position="80"/>
    </location>
    <ligand>
        <name>UDP-N-acetyl-alpha-D-glucosamine</name>
        <dbReference type="ChEBI" id="CHEBI:57705"/>
    </ligand>
</feature>
<dbReference type="CDD" id="cd02540">
    <property type="entry name" value="GT2_GlmU_N_bac"/>
    <property type="match status" value="1"/>
</dbReference>
<name>A0AAU9EKX7_9FIRM</name>
<evidence type="ECO:0000313" key="21">
    <source>
        <dbReference type="Proteomes" id="UP001321786"/>
    </source>
</evidence>
<evidence type="ECO:0000256" key="8">
    <source>
        <dbReference type="ARBA" id="ARBA00022842"/>
    </source>
</evidence>
<comment type="subunit">
    <text evidence="17">Homotrimer.</text>
</comment>
<dbReference type="CDD" id="cd03353">
    <property type="entry name" value="LbH_GlmU_C"/>
    <property type="match status" value="1"/>
</dbReference>
<accession>A0AAU9EKX7</accession>
<comment type="catalytic activity">
    <reaction evidence="15 17">
        <text>N-acetyl-alpha-D-glucosamine 1-phosphate + UTP + H(+) = UDP-N-acetyl-alpha-D-glucosamine + diphosphate</text>
        <dbReference type="Rhea" id="RHEA:13509"/>
        <dbReference type="ChEBI" id="CHEBI:15378"/>
        <dbReference type="ChEBI" id="CHEBI:33019"/>
        <dbReference type="ChEBI" id="CHEBI:46398"/>
        <dbReference type="ChEBI" id="CHEBI:57705"/>
        <dbReference type="ChEBI" id="CHEBI:57776"/>
        <dbReference type="EC" id="2.7.7.23"/>
    </reaction>
</comment>
<keyword evidence="10 17" id="KW-0573">Peptidoglycan synthesis</keyword>
<evidence type="ECO:0000256" key="9">
    <source>
        <dbReference type="ARBA" id="ARBA00022960"/>
    </source>
</evidence>
<feature type="binding site" evidence="17">
    <location>
        <begin position="9"/>
        <end position="12"/>
    </location>
    <ligand>
        <name>UDP-N-acetyl-alpha-D-glucosamine</name>
        <dbReference type="ChEBI" id="CHEBI:57705"/>
    </ligand>
</feature>
<keyword evidence="5 17" id="KW-0548">Nucleotidyltransferase</keyword>
<evidence type="ECO:0000256" key="1">
    <source>
        <dbReference type="ARBA" id="ARBA00005166"/>
    </source>
</evidence>
<dbReference type="InterPro" id="IPR018357">
    <property type="entry name" value="Hexapep_transf_CS"/>
</dbReference>
<keyword evidence="9 17" id="KW-0133">Cell shape</keyword>
<dbReference type="InterPro" id="IPR038009">
    <property type="entry name" value="GlmU_C_LbH"/>
</dbReference>
<evidence type="ECO:0000259" key="18">
    <source>
        <dbReference type="Pfam" id="PF00483"/>
    </source>
</evidence>
<comment type="catalytic activity">
    <reaction evidence="14 17">
        <text>alpha-D-glucosamine 1-phosphate + acetyl-CoA = N-acetyl-alpha-D-glucosamine 1-phosphate + CoA + H(+)</text>
        <dbReference type="Rhea" id="RHEA:13725"/>
        <dbReference type="ChEBI" id="CHEBI:15378"/>
        <dbReference type="ChEBI" id="CHEBI:57287"/>
        <dbReference type="ChEBI" id="CHEBI:57288"/>
        <dbReference type="ChEBI" id="CHEBI:57776"/>
        <dbReference type="ChEBI" id="CHEBI:58516"/>
        <dbReference type="EC" id="2.3.1.157"/>
    </reaction>
</comment>
<dbReference type="InterPro" id="IPR005835">
    <property type="entry name" value="NTP_transferase_dom"/>
</dbReference>
<dbReference type="EMBL" id="AP028654">
    <property type="protein sequence ID" value="BEP27891.1"/>
    <property type="molecule type" value="Genomic_DNA"/>
</dbReference>
<evidence type="ECO:0000256" key="2">
    <source>
        <dbReference type="ARBA" id="ARBA00005208"/>
    </source>
</evidence>
<dbReference type="AlphaFoldDB" id="A0AAU9EKX7"/>
<dbReference type="EC" id="2.3.1.157" evidence="17"/>
<feature type="binding site" evidence="17">
    <location>
        <position position="332"/>
    </location>
    <ligand>
        <name>UDP-N-acetyl-alpha-D-glucosamine</name>
        <dbReference type="ChEBI" id="CHEBI:57705"/>
    </ligand>
</feature>
<feature type="binding site" evidence="17">
    <location>
        <position position="169"/>
    </location>
    <ligand>
        <name>UDP-N-acetyl-alpha-D-glucosamine</name>
        <dbReference type="ChEBI" id="CHEBI:57705"/>
    </ligand>
</feature>
<evidence type="ECO:0000256" key="15">
    <source>
        <dbReference type="ARBA" id="ARBA00048493"/>
    </source>
</evidence>
<dbReference type="GO" id="GO:0006048">
    <property type="term" value="P:UDP-N-acetylglucosamine biosynthetic process"/>
    <property type="evidence" value="ECO:0007669"/>
    <property type="project" value="InterPro"/>
</dbReference>
<dbReference type="SUPFAM" id="SSF53448">
    <property type="entry name" value="Nucleotide-diphospho-sugar transferases"/>
    <property type="match status" value="1"/>
</dbReference>
<dbReference type="GO" id="GO:0009245">
    <property type="term" value="P:lipid A biosynthetic process"/>
    <property type="evidence" value="ECO:0007669"/>
    <property type="project" value="UniProtKB-UniRule"/>
</dbReference>
<keyword evidence="3 17" id="KW-0963">Cytoplasm</keyword>
<feature type="binding site" evidence="17">
    <location>
        <position position="154"/>
    </location>
    <ligand>
        <name>UDP-N-acetyl-alpha-D-glucosamine</name>
        <dbReference type="ChEBI" id="CHEBI:57705"/>
    </ligand>
</feature>
<dbReference type="Gene3D" id="2.160.10.10">
    <property type="entry name" value="Hexapeptide repeat proteins"/>
    <property type="match status" value="1"/>
</dbReference>
<feature type="binding site" evidence="17">
    <location>
        <position position="376"/>
    </location>
    <ligand>
        <name>UDP-N-acetyl-alpha-D-glucosamine</name>
        <dbReference type="ChEBI" id="CHEBI:57705"/>
    </ligand>
</feature>
<comment type="pathway">
    <text evidence="1 17">Nucleotide-sugar biosynthesis; UDP-N-acetyl-alpha-D-glucosamine biosynthesis; N-acetyl-alpha-D-glucosamine 1-phosphate from alpha-D-glucosamine 6-phosphate (route II): step 2/2.</text>
</comment>
<feature type="binding site" evidence="17">
    <location>
        <position position="365"/>
    </location>
    <ligand>
        <name>UDP-N-acetyl-alpha-D-glucosamine</name>
        <dbReference type="ChEBI" id="CHEBI:57705"/>
    </ligand>
</feature>
<keyword evidence="13 17" id="KW-0961">Cell wall biogenesis/degradation</keyword>
<dbReference type="InterPro" id="IPR050065">
    <property type="entry name" value="GlmU-like"/>
</dbReference>
<feature type="region of interest" description="Pyrophosphorylase" evidence="17">
    <location>
        <begin position="1"/>
        <end position="229"/>
    </location>
</feature>
<feature type="domain" description="Mannose-1-phosphate guanyltransferase C-terminal" evidence="19">
    <location>
        <begin position="317"/>
        <end position="433"/>
    </location>
</feature>
<protein>
    <recommendedName>
        <fullName evidence="17">Bifunctional protein GlmU</fullName>
    </recommendedName>
    <domain>
        <recommendedName>
            <fullName evidence="17">UDP-N-acetylglucosamine pyrophosphorylase</fullName>
            <ecNumber evidence="17">2.7.7.23</ecNumber>
        </recommendedName>
        <alternativeName>
            <fullName evidence="17">N-acetylglucosamine-1-phosphate uridyltransferase</fullName>
        </alternativeName>
    </domain>
    <domain>
        <recommendedName>
            <fullName evidence="17">Glucosamine-1-phosphate N-acetyltransferase</fullName>
            <ecNumber evidence="17">2.3.1.157</ecNumber>
        </recommendedName>
    </domain>
</protein>
<dbReference type="HAMAP" id="MF_01631">
    <property type="entry name" value="GlmU"/>
    <property type="match status" value="1"/>
</dbReference>
<dbReference type="Proteomes" id="UP001321786">
    <property type="component" value="Chromosome"/>
</dbReference>
<feature type="binding site" evidence="17">
    <location>
        <position position="74"/>
    </location>
    <ligand>
        <name>UDP-N-acetyl-alpha-D-glucosamine</name>
        <dbReference type="ChEBI" id="CHEBI:57705"/>
    </ligand>
</feature>
<feature type="binding site" evidence="17">
    <location>
        <begin position="385"/>
        <end position="386"/>
    </location>
    <ligand>
        <name>acetyl-CoA</name>
        <dbReference type="ChEBI" id="CHEBI:57288"/>
    </ligand>
</feature>
<gene>
    <name evidence="17 20" type="primary">glmU</name>
    <name evidence="20" type="ORF">HLPR_02220</name>
</gene>
<comment type="cofactor">
    <cofactor evidence="17">
        <name>Mg(2+)</name>
        <dbReference type="ChEBI" id="CHEBI:18420"/>
    </cofactor>
    <text evidence="17">Binds 1 Mg(2+) ion per subunit.</text>
</comment>
<evidence type="ECO:0000256" key="10">
    <source>
        <dbReference type="ARBA" id="ARBA00022984"/>
    </source>
</evidence>